<keyword evidence="1 6" id="KW-0963">Cytoplasm</keyword>
<dbReference type="NCBIfam" id="TIGR00194">
    <property type="entry name" value="uvrC"/>
    <property type="match status" value="1"/>
</dbReference>
<gene>
    <name evidence="6" type="primary">uvrC</name>
    <name evidence="10" type="ORF">LARV_03177</name>
</gene>
<dbReference type="InterPro" id="IPR001943">
    <property type="entry name" value="UVR_dom"/>
</dbReference>
<dbReference type="SMART" id="SM00465">
    <property type="entry name" value="GIYc"/>
    <property type="match status" value="1"/>
</dbReference>
<dbReference type="Gene3D" id="3.40.1440.10">
    <property type="entry name" value="GIY-YIG endonuclease"/>
    <property type="match status" value="1"/>
</dbReference>
<dbReference type="GO" id="GO:0006289">
    <property type="term" value="P:nucleotide-excision repair"/>
    <property type="evidence" value="ECO:0007669"/>
    <property type="project" value="UniProtKB-UniRule"/>
</dbReference>
<evidence type="ECO:0000313" key="11">
    <source>
        <dbReference type="Proteomes" id="UP000055060"/>
    </source>
</evidence>
<sequence length="622" mass="70838">MTQVPEHIQQILDTLPTKPGCYIMKNGAGEIIYVGKAINLRNRVRSYFHSPNELTFKTRQLVKNIAHIEWIVVDSELEALILEMSLIKKHRPRFNVRLKDDKRYPYIKVHWADPFPKVTVTRQMVKDGSRYFGPYTSVWAVHQTLDVLRRIFPYLTCDREITGKDARPCLYFDIKLCSGPCIGRVDQAGYRQMIDDLCQFLDGRTETIVERLRQEMGKAAEELRFERAAAIRDQITAIDRVVEKQKIFSSEQMDSDVIAMARANGEACVQIFFIRNGRMIGREYFILEGTEDEPDSEIISEFMKQFYSEAASIPTEVLLPQEVEEAQVIREWLNTRRTGPKVELRVPRQGTPQELVQMATENAVETLRALKAQWEADTNKQTEALTDLQQALVLSEPPNRIECYDISNTQGTASVGSMVVFEQGVPAKKLYRRFNINTVEGPDDFASMEEVLTRRFRRWQAAQESAAPGEKKDPSFAFLPDLLIVDGGKGQLGRAVTVLKKFDLLGKVPVVGLAKQQEELFRPGISESLLLPRHSQGLYLIQRIRDEAHRFAITAHRNRRTKLGLASRLDAIDGIGPVRRKALLMKFGSIQEIQQATIEELTSIKGITPEIAMALKSQLEVS</sequence>
<dbReference type="CDD" id="cd10434">
    <property type="entry name" value="GIY-YIG_UvrC_Cho"/>
    <property type="match status" value="1"/>
</dbReference>
<dbReference type="Gene3D" id="4.10.860.10">
    <property type="entry name" value="UVR domain"/>
    <property type="match status" value="1"/>
</dbReference>
<evidence type="ECO:0000256" key="4">
    <source>
        <dbReference type="ARBA" id="ARBA00022881"/>
    </source>
</evidence>
<feature type="domain" description="UvrC family homology region profile" evidence="9">
    <location>
        <begin position="257"/>
        <end position="499"/>
    </location>
</feature>
<feature type="domain" description="UVR" evidence="7">
    <location>
        <begin position="206"/>
        <end position="241"/>
    </location>
</feature>
<dbReference type="AlphaFoldDB" id="A0A0S7BC01"/>
<dbReference type="FunFam" id="3.40.1440.10:FF:000001">
    <property type="entry name" value="UvrABC system protein C"/>
    <property type="match status" value="1"/>
</dbReference>
<dbReference type="EMBL" id="DF967972">
    <property type="protein sequence ID" value="GAP15391.1"/>
    <property type="molecule type" value="Genomic_DNA"/>
</dbReference>
<dbReference type="GO" id="GO:0003677">
    <property type="term" value="F:DNA binding"/>
    <property type="evidence" value="ECO:0007669"/>
    <property type="project" value="UniProtKB-UniRule"/>
</dbReference>
<dbReference type="InterPro" id="IPR036876">
    <property type="entry name" value="UVR_dom_sf"/>
</dbReference>
<protein>
    <recommendedName>
        <fullName evidence="6">UvrABC system protein C</fullName>
        <shortName evidence="6">Protein UvrC</shortName>
    </recommendedName>
    <alternativeName>
        <fullName evidence="6">Excinuclease ABC subunit C</fullName>
    </alternativeName>
</protein>
<keyword evidence="11" id="KW-1185">Reference proteome</keyword>
<evidence type="ECO:0000256" key="5">
    <source>
        <dbReference type="ARBA" id="ARBA00023204"/>
    </source>
</evidence>
<dbReference type="PROSITE" id="PS50164">
    <property type="entry name" value="GIY_YIG"/>
    <property type="match status" value="1"/>
</dbReference>
<dbReference type="Proteomes" id="UP000055060">
    <property type="component" value="Unassembled WGS sequence"/>
</dbReference>
<accession>A0A0S7BC01</accession>
<dbReference type="InterPro" id="IPR010994">
    <property type="entry name" value="RuvA_2-like"/>
</dbReference>
<evidence type="ECO:0000256" key="3">
    <source>
        <dbReference type="ARBA" id="ARBA00022769"/>
    </source>
</evidence>
<dbReference type="Gene3D" id="1.10.150.20">
    <property type="entry name" value="5' to 3' exonuclease, C-terminal subdomain"/>
    <property type="match status" value="1"/>
</dbReference>
<keyword evidence="5 6" id="KW-0234">DNA repair</keyword>
<organism evidence="10">
    <name type="scientific">Longilinea arvoryzae</name>
    <dbReference type="NCBI Taxonomy" id="360412"/>
    <lineage>
        <taxon>Bacteria</taxon>
        <taxon>Bacillati</taxon>
        <taxon>Chloroflexota</taxon>
        <taxon>Anaerolineae</taxon>
        <taxon>Anaerolineales</taxon>
        <taxon>Anaerolineaceae</taxon>
        <taxon>Longilinea</taxon>
    </lineage>
</organism>
<dbReference type="OrthoDB" id="9804933at2"/>
<comment type="subcellular location">
    <subcellularLocation>
        <location evidence="6">Cytoplasm</location>
    </subcellularLocation>
</comment>
<dbReference type="PROSITE" id="PS50151">
    <property type="entry name" value="UVR"/>
    <property type="match status" value="1"/>
</dbReference>
<dbReference type="Pfam" id="PF08459">
    <property type="entry name" value="UvrC_RNaseH_dom"/>
    <property type="match status" value="1"/>
</dbReference>
<dbReference type="InterPro" id="IPR035901">
    <property type="entry name" value="GIY-YIG_endonuc_sf"/>
</dbReference>
<dbReference type="STRING" id="360412.LARV_03177"/>
<dbReference type="InterPro" id="IPR001162">
    <property type="entry name" value="UvrC_RNase_H_dom"/>
</dbReference>
<dbReference type="NCBIfam" id="NF001824">
    <property type="entry name" value="PRK00558.1-5"/>
    <property type="match status" value="1"/>
</dbReference>
<dbReference type="Pfam" id="PF14520">
    <property type="entry name" value="HHH_5"/>
    <property type="match status" value="1"/>
</dbReference>
<dbReference type="RefSeq" id="WP_075074573.1">
    <property type="nucleotide sequence ID" value="NZ_DF967972.1"/>
</dbReference>
<comment type="function">
    <text evidence="6">The UvrABC repair system catalyzes the recognition and processing of DNA lesions. UvrC both incises the 5' and 3' sides of the lesion. The N-terminal half is responsible for the 3' incision and the C-terminal half is responsible for the 5' incision.</text>
</comment>
<comment type="subunit">
    <text evidence="6">Interacts with UvrB in an incision complex.</text>
</comment>
<dbReference type="Gene3D" id="3.30.420.340">
    <property type="entry name" value="UvrC, RNAse H endonuclease domain"/>
    <property type="match status" value="1"/>
</dbReference>
<dbReference type="InterPro" id="IPR004791">
    <property type="entry name" value="UvrC"/>
</dbReference>
<dbReference type="Pfam" id="PF22920">
    <property type="entry name" value="UvrC_RNaseH"/>
    <property type="match status" value="1"/>
</dbReference>
<reference evidence="10" key="1">
    <citation type="submission" date="2015-07" db="EMBL/GenBank/DDBJ databases">
        <title>Draft Genome Sequences of Anaerolinea thermolimosa IMO-1, Bellilinea caldifistulae GOMI-1, Leptolinea tardivitalis YMTK-2, Levilinea saccharolytica KIBI-1,Longilinea arvoryzae KOME-1, Previously Described as Members of the Anaerolineaceae (Chloroflexi).</title>
        <authorList>
            <person name="Sekiguchi Y."/>
            <person name="Ohashi A."/>
            <person name="Matsuura N."/>
            <person name="Tourlousse M.D."/>
        </authorList>
    </citation>
    <scope>NUCLEOTIDE SEQUENCE [LARGE SCALE GENOMIC DNA]</scope>
    <source>
        <strain evidence="10">KOME-1</strain>
    </source>
</reference>
<feature type="domain" description="GIY-YIG" evidence="8">
    <location>
        <begin position="17"/>
        <end position="96"/>
    </location>
</feature>
<dbReference type="HAMAP" id="MF_00203">
    <property type="entry name" value="UvrC"/>
    <property type="match status" value="1"/>
</dbReference>
<dbReference type="InterPro" id="IPR047296">
    <property type="entry name" value="GIY-YIG_UvrC_Cho"/>
</dbReference>
<dbReference type="SUPFAM" id="SSF46600">
    <property type="entry name" value="C-terminal UvrC-binding domain of UvrB"/>
    <property type="match status" value="1"/>
</dbReference>
<comment type="similarity">
    <text evidence="6">Belongs to the UvrC family.</text>
</comment>
<dbReference type="InterPro" id="IPR003583">
    <property type="entry name" value="Hlx-hairpin-Hlx_DNA-bd_motif"/>
</dbReference>
<keyword evidence="2 6" id="KW-0227">DNA damage</keyword>
<dbReference type="InterPro" id="IPR000305">
    <property type="entry name" value="GIY-YIG_endonuc"/>
</dbReference>
<dbReference type="PROSITE" id="PS50165">
    <property type="entry name" value="UVRC"/>
    <property type="match status" value="1"/>
</dbReference>
<dbReference type="InterPro" id="IPR038476">
    <property type="entry name" value="UvrC_RNase_H_dom_sf"/>
</dbReference>
<dbReference type="GO" id="GO:0009380">
    <property type="term" value="C:excinuclease repair complex"/>
    <property type="evidence" value="ECO:0007669"/>
    <property type="project" value="InterPro"/>
</dbReference>
<dbReference type="GO" id="GO:0009381">
    <property type="term" value="F:excinuclease ABC activity"/>
    <property type="evidence" value="ECO:0007669"/>
    <property type="project" value="UniProtKB-UniRule"/>
</dbReference>
<evidence type="ECO:0000259" key="8">
    <source>
        <dbReference type="PROSITE" id="PS50164"/>
    </source>
</evidence>
<dbReference type="GO" id="GO:0009432">
    <property type="term" value="P:SOS response"/>
    <property type="evidence" value="ECO:0007669"/>
    <property type="project" value="UniProtKB-UniRule"/>
</dbReference>
<dbReference type="SUPFAM" id="SSF47781">
    <property type="entry name" value="RuvA domain 2-like"/>
    <property type="match status" value="1"/>
</dbReference>
<evidence type="ECO:0000313" key="10">
    <source>
        <dbReference type="EMBL" id="GAP15391.1"/>
    </source>
</evidence>
<dbReference type="Pfam" id="PF01541">
    <property type="entry name" value="GIY-YIG"/>
    <property type="match status" value="1"/>
</dbReference>
<keyword evidence="4 6" id="KW-0267">Excision nuclease</keyword>
<evidence type="ECO:0000256" key="1">
    <source>
        <dbReference type="ARBA" id="ARBA00022490"/>
    </source>
</evidence>
<dbReference type="SUPFAM" id="SSF82771">
    <property type="entry name" value="GIY-YIG endonuclease"/>
    <property type="match status" value="1"/>
</dbReference>
<evidence type="ECO:0000259" key="9">
    <source>
        <dbReference type="PROSITE" id="PS50165"/>
    </source>
</evidence>
<dbReference type="GO" id="GO:0005737">
    <property type="term" value="C:cytoplasm"/>
    <property type="evidence" value="ECO:0007669"/>
    <property type="project" value="UniProtKB-SubCell"/>
</dbReference>
<dbReference type="Pfam" id="PF02151">
    <property type="entry name" value="UVR"/>
    <property type="match status" value="1"/>
</dbReference>
<proteinExistence type="inferred from homology"/>
<evidence type="ECO:0000256" key="2">
    <source>
        <dbReference type="ARBA" id="ARBA00022763"/>
    </source>
</evidence>
<evidence type="ECO:0000259" key="7">
    <source>
        <dbReference type="PROSITE" id="PS50151"/>
    </source>
</evidence>
<name>A0A0S7BC01_9CHLR</name>
<dbReference type="PANTHER" id="PTHR30562">
    <property type="entry name" value="UVRC/OXIDOREDUCTASE"/>
    <property type="match status" value="1"/>
</dbReference>
<dbReference type="InterPro" id="IPR050066">
    <property type="entry name" value="UvrABC_protein_C"/>
</dbReference>
<dbReference type="PANTHER" id="PTHR30562:SF1">
    <property type="entry name" value="UVRABC SYSTEM PROTEIN C"/>
    <property type="match status" value="1"/>
</dbReference>
<evidence type="ECO:0000256" key="6">
    <source>
        <dbReference type="HAMAP-Rule" id="MF_00203"/>
    </source>
</evidence>
<keyword evidence="6" id="KW-0742">SOS response</keyword>
<dbReference type="SMART" id="SM00278">
    <property type="entry name" value="HhH1"/>
    <property type="match status" value="2"/>
</dbReference>
<keyword evidence="3 6" id="KW-0228">DNA excision</keyword>